<comment type="caution">
    <text evidence="9">The sequence shown here is derived from an EMBL/GenBank/DDBJ whole genome shotgun (WGS) entry which is preliminary data.</text>
</comment>
<comment type="subcellular location">
    <subcellularLocation>
        <location evidence="1">Cell outer membrane</location>
    </subcellularLocation>
</comment>
<name>A0ABT7X279_9BACE</name>
<keyword evidence="5" id="KW-0998">Cell outer membrane</keyword>
<reference evidence="9" key="2">
    <citation type="submission" date="2024-05" db="EMBL/GenBank/DDBJ databases">
        <title>Identification and characterization of horizontal gene transfer across gut microbiota members of farm animals based on homology search.</title>
        <authorList>
            <person name="Schwarzerova J."/>
            <person name="Nykrynova M."/>
            <person name="Jureckova K."/>
            <person name="Cejkova D."/>
            <person name="Rychlik I."/>
        </authorList>
    </citation>
    <scope>NUCLEOTIDE SEQUENCE</scope>
    <source>
        <strain evidence="9">84_SSukc20</strain>
    </source>
</reference>
<evidence type="ECO:0000259" key="7">
    <source>
        <dbReference type="Pfam" id="PF07980"/>
    </source>
</evidence>
<dbReference type="InterPro" id="IPR011990">
    <property type="entry name" value="TPR-like_helical_dom_sf"/>
</dbReference>
<evidence type="ECO:0000256" key="4">
    <source>
        <dbReference type="ARBA" id="ARBA00023136"/>
    </source>
</evidence>
<evidence type="ECO:0000256" key="3">
    <source>
        <dbReference type="ARBA" id="ARBA00022729"/>
    </source>
</evidence>
<dbReference type="InterPro" id="IPR012944">
    <property type="entry name" value="SusD_RagB_dom"/>
</dbReference>
<comment type="similarity">
    <text evidence="2">Belongs to the SusD family.</text>
</comment>
<evidence type="ECO:0000256" key="6">
    <source>
        <dbReference type="SAM" id="SignalP"/>
    </source>
</evidence>
<sequence>MKKFLSLASICLALTFTSCEDFLSVSSPDELTTGNYWRNESDALSGLAAAYSQLYHGDTYATSEVRWPTEEYRADIVDLGRDAGNYDQWVAIYNFTYTNGNTQFSYYYQDLYRGINFANQIIANVPNIPAEEIDETVRNTVLAEAHFLRGYYHMMLLLNWERIVIRDEYITESAQLNKPLSERTECWDFVISELEQATSLPAERSVDELGRATSGAAYSYIGFAYLTRAYEETAQKDTYLTEAANALRQVINSGVYALVSGDNLIGMFNGTNKNCSESIFEIQYSSSEANGSVHYSYINQWIGTTELGGWDEILPSNMLMEEYMKEGVKADGLYDNRLYNTIYYQCDYYNDGTGKVLNQYDYDDLFWSIDPETGDTVRYNRPAFRKFTSPTQEEMWESCDFNIPLMRYSNVLLMMAETLNEQGQTSEAIPYINEVRTVHGGMEGIASNSSYDAVKAQIEHERILEFPLEGYRWFDMRRWGVTAERLQAAGRTGYDSSKAFYPTPRWELDANPSVQ</sequence>
<evidence type="ECO:0000256" key="2">
    <source>
        <dbReference type="ARBA" id="ARBA00006275"/>
    </source>
</evidence>
<evidence type="ECO:0000313" key="10">
    <source>
        <dbReference type="Proteomes" id="UP001167871"/>
    </source>
</evidence>
<dbReference type="Pfam" id="PF14322">
    <property type="entry name" value="SusD-like_3"/>
    <property type="match status" value="1"/>
</dbReference>
<keyword evidence="10" id="KW-1185">Reference proteome</keyword>
<organism evidence="9 10">
    <name type="scientific">Bacteroides gallinaceum</name>
    <dbReference type="NCBI Taxonomy" id="1462571"/>
    <lineage>
        <taxon>Bacteria</taxon>
        <taxon>Pseudomonadati</taxon>
        <taxon>Bacteroidota</taxon>
        <taxon>Bacteroidia</taxon>
        <taxon>Bacteroidales</taxon>
        <taxon>Bacteroidaceae</taxon>
        <taxon>Bacteroides</taxon>
    </lineage>
</organism>
<dbReference type="Pfam" id="PF07980">
    <property type="entry name" value="SusD_RagB"/>
    <property type="match status" value="1"/>
</dbReference>
<dbReference type="PROSITE" id="PS51257">
    <property type="entry name" value="PROKAR_LIPOPROTEIN"/>
    <property type="match status" value="1"/>
</dbReference>
<dbReference type="InterPro" id="IPR033985">
    <property type="entry name" value="SusD-like_N"/>
</dbReference>
<dbReference type="EMBL" id="JAUEII010000003">
    <property type="protein sequence ID" value="MDN0048189.1"/>
    <property type="molecule type" value="Genomic_DNA"/>
</dbReference>
<feature type="signal peptide" evidence="6">
    <location>
        <begin position="1"/>
        <end position="20"/>
    </location>
</feature>
<feature type="domain" description="SusD-like N-terminal" evidence="8">
    <location>
        <begin position="52"/>
        <end position="226"/>
    </location>
</feature>
<dbReference type="Gene3D" id="1.25.40.390">
    <property type="match status" value="1"/>
</dbReference>
<evidence type="ECO:0000259" key="8">
    <source>
        <dbReference type="Pfam" id="PF14322"/>
    </source>
</evidence>
<protein>
    <submittedName>
        <fullName evidence="9">RagB/SusD family nutrient uptake outer membrane protein</fullName>
    </submittedName>
</protein>
<evidence type="ECO:0000313" key="9">
    <source>
        <dbReference type="EMBL" id="MDN0048189.1"/>
    </source>
</evidence>
<reference evidence="9" key="1">
    <citation type="submission" date="2023-06" db="EMBL/GenBank/DDBJ databases">
        <authorList>
            <person name="Zeman M."/>
            <person name="Kubasova T."/>
            <person name="Jahodarova E."/>
            <person name="Nykrynova M."/>
            <person name="Rychlik I."/>
        </authorList>
    </citation>
    <scope>NUCLEOTIDE SEQUENCE</scope>
    <source>
        <strain evidence="9">84_SSukc20</strain>
    </source>
</reference>
<feature type="domain" description="RagB/SusD" evidence="7">
    <location>
        <begin position="277"/>
        <end position="489"/>
    </location>
</feature>
<accession>A0ABT7X279</accession>
<feature type="chain" id="PRO_5045054848" evidence="6">
    <location>
        <begin position="21"/>
        <end position="515"/>
    </location>
</feature>
<dbReference type="SUPFAM" id="SSF48452">
    <property type="entry name" value="TPR-like"/>
    <property type="match status" value="1"/>
</dbReference>
<evidence type="ECO:0000256" key="5">
    <source>
        <dbReference type="ARBA" id="ARBA00023237"/>
    </source>
</evidence>
<keyword evidence="4" id="KW-0472">Membrane</keyword>
<dbReference type="Proteomes" id="UP001167871">
    <property type="component" value="Unassembled WGS sequence"/>
</dbReference>
<dbReference type="RefSeq" id="WP_301638954.1">
    <property type="nucleotide sequence ID" value="NZ_JAUEII010000003.1"/>
</dbReference>
<keyword evidence="3 6" id="KW-0732">Signal</keyword>
<proteinExistence type="inferred from homology"/>
<evidence type="ECO:0000256" key="1">
    <source>
        <dbReference type="ARBA" id="ARBA00004442"/>
    </source>
</evidence>
<gene>
    <name evidence="9" type="ORF">QVO10_02095</name>
</gene>